<feature type="compositionally biased region" description="Polar residues" evidence="1">
    <location>
        <begin position="106"/>
        <end position="123"/>
    </location>
</feature>
<dbReference type="EMBL" id="HACG01010027">
    <property type="protein sequence ID" value="CEK56892.1"/>
    <property type="molecule type" value="Transcribed_RNA"/>
</dbReference>
<reference evidence="2" key="1">
    <citation type="submission" date="2014-12" db="EMBL/GenBank/DDBJ databases">
        <title>Insight into the proteome of Arion vulgaris.</title>
        <authorList>
            <person name="Aradska J."/>
            <person name="Bulat T."/>
            <person name="Smidak R."/>
            <person name="Sarate P."/>
            <person name="Gangsoo J."/>
            <person name="Sialana F."/>
            <person name="Bilban M."/>
            <person name="Lubec G."/>
        </authorList>
    </citation>
    <scope>NUCLEOTIDE SEQUENCE</scope>
    <source>
        <tissue evidence="2">Skin</tissue>
    </source>
</reference>
<feature type="non-terminal residue" evidence="2">
    <location>
        <position position="123"/>
    </location>
</feature>
<feature type="non-terminal residue" evidence="2">
    <location>
        <position position="1"/>
    </location>
</feature>
<feature type="region of interest" description="Disordered" evidence="1">
    <location>
        <begin position="1"/>
        <end position="47"/>
    </location>
</feature>
<accession>A0A0B6YL17</accession>
<organism evidence="2">
    <name type="scientific">Arion vulgaris</name>
    <dbReference type="NCBI Taxonomy" id="1028688"/>
    <lineage>
        <taxon>Eukaryota</taxon>
        <taxon>Metazoa</taxon>
        <taxon>Spiralia</taxon>
        <taxon>Lophotrochozoa</taxon>
        <taxon>Mollusca</taxon>
        <taxon>Gastropoda</taxon>
        <taxon>Heterobranchia</taxon>
        <taxon>Euthyneura</taxon>
        <taxon>Panpulmonata</taxon>
        <taxon>Eupulmonata</taxon>
        <taxon>Stylommatophora</taxon>
        <taxon>Helicina</taxon>
        <taxon>Arionoidea</taxon>
        <taxon>Arionidae</taxon>
        <taxon>Arion</taxon>
    </lineage>
</organism>
<proteinExistence type="predicted"/>
<evidence type="ECO:0000256" key="1">
    <source>
        <dbReference type="SAM" id="MobiDB-lite"/>
    </source>
</evidence>
<gene>
    <name evidence="2" type="primary">ORF28778</name>
</gene>
<dbReference type="AlphaFoldDB" id="A0A0B6YL17"/>
<feature type="compositionally biased region" description="Low complexity" evidence="1">
    <location>
        <begin position="20"/>
        <end position="30"/>
    </location>
</feature>
<feature type="region of interest" description="Disordered" evidence="1">
    <location>
        <begin position="67"/>
        <end position="123"/>
    </location>
</feature>
<feature type="compositionally biased region" description="Polar residues" evidence="1">
    <location>
        <begin position="1"/>
        <end position="14"/>
    </location>
</feature>
<protein>
    <submittedName>
        <fullName evidence="2">Uncharacterized protein</fullName>
    </submittedName>
</protein>
<name>A0A0B6YL17_9EUPU</name>
<evidence type="ECO:0000313" key="2">
    <source>
        <dbReference type="EMBL" id="CEK56892.1"/>
    </source>
</evidence>
<sequence length="123" mass="13309">GQLGQGISQSTSGHLGQFMSQSTSQSLQSSPHPELLSQNGPNFCIPGQLTQSSVPTTYCRTLPYTNSCSPSQPSQFLPPIPSDSSAAPHDYFHQQIPPVATHTKHQSLPFTKTQDSSHQVFDE</sequence>